<evidence type="ECO:0000313" key="4">
    <source>
        <dbReference type="Proteomes" id="UP000013525"/>
    </source>
</evidence>
<dbReference type="eggNOG" id="COG3882">
    <property type="taxonomic scope" value="Bacteria"/>
</dbReference>
<gene>
    <name evidence="3" type="ORF">Rrhod_1395</name>
</gene>
<organism evidence="3 4">
    <name type="scientific">Rhodococcus rhodnii LMG 5362</name>
    <dbReference type="NCBI Taxonomy" id="1273125"/>
    <lineage>
        <taxon>Bacteria</taxon>
        <taxon>Bacillati</taxon>
        <taxon>Actinomycetota</taxon>
        <taxon>Actinomycetes</taxon>
        <taxon>Mycobacteriales</taxon>
        <taxon>Nocardiaceae</taxon>
        <taxon>Rhodococcus</taxon>
    </lineage>
</organism>
<dbReference type="RefSeq" id="WP_010837459.1">
    <property type="nucleotide sequence ID" value="NZ_APMY01000050.1"/>
</dbReference>
<dbReference type="InterPro" id="IPR036412">
    <property type="entry name" value="HAD-like_sf"/>
</dbReference>
<dbReference type="InterPro" id="IPR000182">
    <property type="entry name" value="GNAT_dom"/>
</dbReference>
<protein>
    <submittedName>
        <fullName evidence="3">Modular polyketide synthase enzyme</fullName>
    </submittedName>
</protein>
<reference evidence="3 4" key="1">
    <citation type="journal article" date="2013" name="Genome Announc.">
        <title>Draft Genome Sequence of Rhodococcus rhodnii Strain LMG5362, a Symbiont of Rhodnius prolixus (Hemiptera, Reduviidae, Triatominae), the Principle Vector of Trypanosoma cruzi.</title>
        <authorList>
            <person name="Pachebat J.A."/>
            <person name="van Keulen G."/>
            <person name="Whitten M.M."/>
            <person name="Girdwood S."/>
            <person name="Del Sol R."/>
            <person name="Dyson P.J."/>
            <person name="Facey P.D."/>
        </authorList>
    </citation>
    <scope>NUCLEOTIDE SEQUENCE [LARGE SCALE GENOMIC DNA]</scope>
    <source>
        <strain evidence="3 4">LMG 5362</strain>
    </source>
</reference>
<dbReference type="PATRIC" id="fig|1273125.3.peg.1348"/>
<dbReference type="NCBIfam" id="TIGR01681">
    <property type="entry name" value="HAD-SF-IIIC"/>
    <property type="match status" value="1"/>
</dbReference>
<dbReference type="AlphaFoldDB" id="R7WPK4"/>
<name>R7WPK4_9NOCA</name>
<dbReference type="Gene3D" id="3.40.630.30">
    <property type="match status" value="1"/>
</dbReference>
<proteinExistence type="predicted"/>
<dbReference type="NCBIfam" id="TIGR01686">
    <property type="entry name" value="FkbH"/>
    <property type="match status" value="1"/>
</dbReference>
<feature type="domain" description="N-acetyltransferase" evidence="2">
    <location>
        <begin position="470"/>
        <end position="623"/>
    </location>
</feature>
<sequence length="641" mass="67394">MTATVDTGREPSAPAAARAMRKQPPVGGRQALAAGFADLVPLLAEAGDDDVIRTGTVLRHLELGDVDPAVTTARLAVLGTSTTGPLQAPLLGALASRGIAGRVTLGDHDGMIAELLTPDSPSLADDPTAVVLLPDGDAVFRYAPVPFTTDSAVAALDETVDQLLDAIRAFRARSSTPVIVPTLLLPPERSALLLDLPGRARLSAAWHRANARLLDATETVPGLIAVDLGQIASYAPATATDPRLAAYTRTLFTEPLLLGYARQVAAAVAALQGRTAKCLVLDLDGTTWGGVLADDGPRGVVSGEGRLGEAFAWVQDAARQLSAQGVVLAIASKNDGAAVRAALAEHPGVRVSEQDFAVVAADWNPKPGNIAGIAATLGIGLESLVFVDDNPSERGAVRAHHPHVRTVAADPDDPSLTVPALLRDGAFTTLRITDEDRHRPARYRAEADRTSFRQSVGAVEDYLAGLRTEVVVAAAEDTDVDRLSQLTLRTNQYNLTTHRMDSDAVRAFACRPNTLVTTVRCTDRFGDHGLVGALFAEIAGGEFRIVNFAMSCRVLGRGVESAVLRAALAEGAQRGARVAVGTFVRTAKNERAVGFFAASGFAVDGDDETTRIGGRTVFRRTLATLPDPIPHLTVNTERQTP</sequence>
<dbReference type="InterPro" id="IPR010033">
    <property type="entry name" value="HAD_SF_ppase_IIIC"/>
</dbReference>
<comment type="caution">
    <text evidence="3">The sequence shown here is derived from an EMBL/GenBank/DDBJ whole genome shotgun (WGS) entry which is preliminary data.</text>
</comment>
<dbReference type="PROSITE" id="PS51186">
    <property type="entry name" value="GNAT"/>
    <property type="match status" value="1"/>
</dbReference>
<feature type="region of interest" description="Disordered" evidence="1">
    <location>
        <begin position="1"/>
        <end position="24"/>
    </location>
</feature>
<accession>R7WPK4</accession>
<dbReference type="InterPro" id="IPR016181">
    <property type="entry name" value="Acyl_CoA_acyltransferase"/>
</dbReference>
<dbReference type="Gene3D" id="3.40.50.1110">
    <property type="entry name" value="SGNH hydrolase"/>
    <property type="match status" value="1"/>
</dbReference>
<evidence type="ECO:0000313" key="3">
    <source>
        <dbReference type="EMBL" id="EOM77246.1"/>
    </source>
</evidence>
<dbReference type="InterPro" id="IPR010037">
    <property type="entry name" value="FkbH_domain"/>
</dbReference>
<dbReference type="Gene3D" id="3.40.50.1000">
    <property type="entry name" value="HAD superfamily/HAD-like"/>
    <property type="match status" value="1"/>
</dbReference>
<dbReference type="InterPro" id="IPR036514">
    <property type="entry name" value="SGNH_hydro_sf"/>
</dbReference>
<evidence type="ECO:0000256" key="1">
    <source>
        <dbReference type="SAM" id="MobiDB-lite"/>
    </source>
</evidence>
<dbReference type="GO" id="GO:0016747">
    <property type="term" value="F:acyltransferase activity, transferring groups other than amino-acyl groups"/>
    <property type="evidence" value="ECO:0007669"/>
    <property type="project" value="InterPro"/>
</dbReference>
<dbReference type="SUPFAM" id="SSF56784">
    <property type="entry name" value="HAD-like"/>
    <property type="match status" value="1"/>
</dbReference>
<evidence type="ECO:0000259" key="2">
    <source>
        <dbReference type="PROSITE" id="PS51186"/>
    </source>
</evidence>
<dbReference type="InterPro" id="IPR023214">
    <property type="entry name" value="HAD_sf"/>
</dbReference>
<dbReference type="SUPFAM" id="SSF55729">
    <property type="entry name" value="Acyl-CoA N-acyltransferases (Nat)"/>
    <property type="match status" value="1"/>
</dbReference>
<keyword evidence="4" id="KW-1185">Reference proteome</keyword>
<dbReference type="Proteomes" id="UP000013525">
    <property type="component" value="Unassembled WGS sequence"/>
</dbReference>
<dbReference type="EMBL" id="APMY01000050">
    <property type="protein sequence ID" value="EOM77246.1"/>
    <property type="molecule type" value="Genomic_DNA"/>
</dbReference>